<accession>A0ABZ0IXN3</accession>
<gene>
    <name evidence="2" type="ORF">RT717_12200</name>
</gene>
<feature type="domain" description="Hemerythrin-like" evidence="1">
    <location>
        <begin position="16"/>
        <end position="93"/>
    </location>
</feature>
<name>A0ABZ0IXN3_9BACT</name>
<evidence type="ECO:0000259" key="1">
    <source>
        <dbReference type="Pfam" id="PF01814"/>
    </source>
</evidence>
<dbReference type="RefSeq" id="WP_317492020.1">
    <property type="nucleotide sequence ID" value="NZ_CP136051.1"/>
</dbReference>
<sequence length="153" mass="18435">MKERTPIKRAKQLQPLSRDHHHTLLLCWKIRKGFAKDIAPERIKKYADWFFENHILPHFVAEESYIFPILGSENELVKKALMEHRRLTRLFNEDEAERSLSLIEEELEKHIRFEERVLFNEIQQKASSEQLALISSLHEEHSFVDLKDDEFWK</sequence>
<dbReference type="Proteomes" id="UP001302349">
    <property type="component" value="Chromosome"/>
</dbReference>
<proteinExistence type="predicted"/>
<evidence type="ECO:0000313" key="2">
    <source>
        <dbReference type="EMBL" id="WOK09401.1"/>
    </source>
</evidence>
<protein>
    <submittedName>
        <fullName evidence="2">Hemerythrin domain-containing protein</fullName>
    </submittedName>
</protein>
<dbReference type="Pfam" id="PF01814">
    <property type="entry name" value="Hemerythrin"/>
    <property type="match status" value="1"/>
</dbReference>
<reference evidence="2 3" key="1">
    <citation type="journal article" date="2023" name="Microbiol. Resour. Announc.">
        <title>Complete Genome Sequence of Imperialibacter roseus strain P4T.</title>
        <authorList>
            <person name="Tizabi D.R."/>
            <person name="Bachvaroff T."/>
            <person name="Hill R.T."/>
        </authorList>
    </citation>
    <scope>NUCLEOTIDE SEQUENCE [LARGE SCALE GENOMIC DNA]</scope>
    <source>
        <strain evidence="2 3">P4T</strain>
    </source>
</reference>
<dbReference type="InterPro" id="IPR012312">
    <property type="entry name" value="Hemerythrin-like"/>
</dbReference>
<keyword evidence="3" id="KW-1185">Reference proteome</keyword>
<evidence type="ECO:0000313" key="3">
    <source>
        <dbReference type="Proteomes" id="UP001302349"/>
    </source>
</evidence>
<dbReference type="EMBL" id="CP136051">
    <property type="protein sequence ID" value="WOK09401.1"/>
    <property type="molecule type" value="Genomic_DNA"/>
</dbReference>
<organism evidence="2 3">
    <name type="scientific">Imperialibacter roseus</name>
    <dbReference type="NCBI Taxonomy" id="1324217"/>
    <lineage>
        <taxon>Bacteria</taxon>
        <taxon>Pseudomonadati</taxon>
        <taxon>Bacteroidota</taxon>
        <taxon>Cytophagia</taxon>
        <taxon>Cytophagales</taxon>
        <taxon>Flammeovirgaceae</taxon>
        <taxon>Imperialibacter</taxon>
    </lineage>
</organism>